<accession>A0AA86UU35</accession>
<sequence length="415" mass="48681">MTEQYPNVLNKEYDEKMYRIYEGKIEDGNLEIGNWCKADSQITNYKFLKKFNIKSLNLYIDNKISVKFRNETINELILYLIHHGDEVFNLKVDDLELENLEVLKVLNSPKLYNHQLNNISKFKKLHTLDVSGSNVDLRHIHRAISLTKLSMFFCSLKNIDKISLLTNLMVLNISNNLLQNINSVCFLQNLKELNISSNKKIDITPLKDLVGLIKLDMSRCELRQLTALKPLINLQNLDISFNSDINITELQYLKNLTQLHLDYCNIVSIYVLRPILNLEELWIANNKIVYFDANFNEMKKLEKLRVNDNFVNDFSSIEKLKNINQQNKNNKYNRRFEMSNQKEPSQEQLFKTNMVRHIESPNILLKQIQYKRLTLKMALNTSKQQVNNVLNCANHIQFISSVAHLFKLLNQPVSQ</sequence>
<dbReference type="Gene3D" id="3.80.10.10">
    <property type="entry name" value="Ribonuclease Inhibitor"/>
    <property type="match status" value="2"/>
</dbReference>
<dbReference type="AlphaFoldDB" id="A0AA86UU35"/>
<organism evidence="3">
    <name type="scientific">Hexamita inflata</name>
    <dbReference type="NCBI Taxonomy" id="28002"/>
    <lineage>
        <taxon>Eukaryota</taxon>
        <taxon>Metamonada</taxon>
        <taxon>Diplomonadida</taxon>
        <taxon>Hexamitidae</taxon>
        <taxon>Hexamitinae</taxon>
        <taxon>Hexamita</taxon>
    </lineage>
</organism>
<name>A0AA86UU35_9EUKA</name>
<keyword evidence="2" id="KW-0677">Repeat</keyword>
<comment type="caution">
    <text evidence="3">The sequence shown here is derived from an EMBL/GenBank/DDBJ whole genome shotgun (WGS) entry which is preliminary data.</text>
</comment>
<dbReference type="Proteomes" id="UP001642409">
    <property type="component" value="Unassembled WGS sequence"/>
</dbReference>
<dbReference type="InterPro" id="IPR050836">
    <property type="entry name" value="SDS22/Internalin_LRR"/>
</dbReference>
<gene>
    <name evidence="4" type="ORF">HINF_LOCUS41305</name>
    <name evidence="3" type="ORF">HINF_LOCUS52321</name>
</gene>
<dbReference type="EMBL" id="CAXDID020000165">
    <property type="protein sequence ID" value="CAL6045717.1"/>
    <property type="molecule type" value="Genomic_DNA"/>
</dbReference>
<dbReference type="InterPro" id="IPR032675">
    <property type="entry name" value="LRR_dom_sf"/>
</dbReference>
<proteinExistence type="predicted"/>
<dbReference type="PANTHER" id="PTHR46652">
    <property type="entry name" value="LEUCINE-RICH REPEAT AND IQ DOMAIN-CONTAINING PROTEIN 1-RELATED"/>
    <property type="match status" value="1"/>
</dbReference>
<dbReference type="PROSITE" id="PS51450">
    <property type="entry name" value="LRR"/>
    <property type="match status" value="3"/>
</dbReference>
<dbReference type="EMBL" id="CATOUU010000981">
    <property type="protein sequence ID" value="CAI9964676.1"/>
    <property type="molecule type" value="Genomic_DNA"/>
</dbReference>
<evidence type="ECO:0000256" key="1">
    <source>
        <dbReference type="ARBA" id="ARBA00022614"/>
    </source>
</evidence>
<evidence type="ECO:0000256" key="2">
    <source>
        <dbReference type="ARBA" id="ARBA00022737"/>
    </source>
</evidence>
<reference evidence="3" key="1">
    <citation type="submission" date="2023-06" db="EMBL/GenBank/DDBJ databases">
        <authorList>
            <person name="Kurt Z."/>
        </authorList>
    </citation>
    <scope>NUCLEOTIDE SEQUENCE</scope>
</reference>
<evidence type="ECO:0000313" key="4">
    <source>
        <dbReference type="EMBL" id="CAL6045717.1"/>
    </source>
</evidence>
<dbReference type="PANTHER" id="PTHR46652:SF3">
    <property type="entry name" value="LEUCINE-RICH REPEAT-CONTAINING PROTEIN 9"/>
    <property type="match status" value="1"/>
</dbReference>
<protein>
    <submittedName>
        <fullName evidence="3">Leucine-rich repeat domain-containing protein</fullName>
    </submittedName>
    <submittedName>
        <fullName evidence="4">Leucine-rich_repeat domain-containing protein</fullName>
    </submittedName>
</protein>
<dbReference type="SUPFAM" id="SSF52058">
    <property type="entry name" value="L domain-like"/>
    <property type="match status" value="1"/>
</dbReference>
<dbReference type="InterPro" id="IPR001611">
    <property type="entry name" value="Leu-rich_rpt"/>
</dbReference>
<keyword evidence="5" id="KW-1185">Reference proteome</keyword>
<keyword evidence="1" id="KW-0433">Leucine-rich repeat</keyword>
<reference evidence="4 5" key="2">
    <citation type="submission" date="2024-07" db="EMBL/GenBank/DDBJ databases">
        <authorList>
            <person name="Akdeniz Z."/>
        </authorList>
    </citation>
    <scope>NUCLEOTIDE SEQUENCE [LARGE SCALE GENOMIC DNA]</scope>
</reference>
<evidence type="ECO:0000313" key="5">
    <source>
        <dbReference type="Proteomes" id="UP001642409"/>
    </source>
</evidence>
<evidence type="ECO:0000313" key="3">
    <source>
        <dbReference type="EMBL" id="CAI9964676.1"/>
    </source>
</evidence>